<dbReference type="PANTHER" id="PTHR33376">
    <property type="match status" value="1"/>
</dbReference>
<comment type="caution">
    <text evidence="4">The sequence shown here is derived from an EMBL/GenBank/DDBJ whole genome shotgun (WGS) entry which is preliminary data.</text>
</comment>
<keyword evidence="2" id="KW-0813">Transport</keyword>
<dbReference type="EMBL" id="JAEMUK010000016">
    <property type="protein sequence ID" value="MBJ7543735.1"/>
    <property type="molecule type" value="Genomic_DNA"/>
</dbReference>
<dbReference type="InterPro" id="IPR038404">
    <property type="entry name" value="TRAP_DctP_sf"/>
</dbReference>
<evidence type="ECO:0000313" key="4">
    <source>
        <dbReference type="EMBL" id="MBJ7543735.1"/>
    </source>
</evidence>
<sequence length="337" mass="36526">MISRRAFIGGAALSIAAPGLLRAQGVRTLKISHQFPGGTIDQGDFRDRLVRRFAAEVEKRTNGALKFEIYPGSSLMKTFAQFSALRKGALDFSLYPLPYAGSEVQALNLGLMPLLVTSYEQGAKWKDAPIGQSLSKIAESKGVKFITWVWQAGGAASLKKAIRVPDDVKGLKIRGGSREFDLMLTAAGAQVSTMPSNEIYLGMQTGALDAALTSSTSLISFRVEELCNSITTARTGAIWFMCEPLLMSKDIFDSLPADQQKIILDVGQEMEWFGTVEAKKDDEAIAKLYAGLNKTVVDLKPEELAAWSKLAEETAWKDFASKSTEAAELLASARAVS</sequence>
<keyword evidence="5" id="KW-1185">Reference proteome</keyword>
<dbReference type="GO" id="GO:0055085">
    <property type="term" value="P:transmembrane transport"/>
    <property type="evidence" value="ECO:0007669"/>
    <property type="project" value="InterPro"/>
</dbReference>
<evidence type="ECO:0000256" key="1">
    <source>
        <dbReference type="ARBA" id="ARBA00009023"/>
    </source>
</evidence>
<comment type="similarity">
    <text evidence="1">Belongs to the bacterial solute-binding protein 7 family.</text>
</comment>
<name>A0A8I1GD88_9HYPH</name>
<protein>
    <submittedName>
        <fullName evidence="4">TRAP transporter substrate-binding protein DctP</fullName>
    </submittedName>
</protein>
<dbReference type="RefSeq" id="WP_037233011.1">
    <property type="nucleotide sequence ID" value="NZ_JAEMUK010000016.1"/>
</dbReference>
<dbReference type="InterPro" id="IPR018389">
    <property type="entry name" value="DctP_fam"/>
</dbReference>
<proteinExistence type="inferred from homology"/>
<dbReference type="PANTHER" id="PTHR33376:SF7">
    <property type="entry name" value="C4-DICARBOXYLATE-BINDING PROTEIN DCTB"/>
    <property type="match status" value="1"/>
</dbReference>
<dbReference type="NCBIfam" id="NF037995">
    <property type="entry name" value="TRAP_S1"/>
    <property type="match status" value="1"/>
</dbReference>
<evidence type="ECO:0000256" key="3">
    <source>
        <dbReference type="ARBA" id="ARBA00022729"/>
    </source>
</evidence>
<dbReference type="GO" id="GO:0015740">
    <property type="term" value="P:C4-dicarboxylate transport"/>
    <property type="evidence" value="ECO:0007669"/>
    <property type="project" value="TreeGrafter"/>
</dbReference>
<keyword evidence="3" id="KW-0732">Signal</keyword>
<evidence type="ECO:0000256" key="2">
    <source>
        <dbReference type="ARBA" id="ARBA00022448"/>
    </source>
</evidence>
<dbReference type="Gene3D" id="3.40.190.170">
    <property type="entry name" value="Bacterial extracellular solute-binding protein, family 7"/>
    <property type="match status" value="1"/>
</dbReference>
<evidence type="ECO:0000313" key="5">
    <source>
        <dbReference type="Proteomes" id="UP000623250"/>
    </source>
</evidence>
<gene>
    <name evidence="4" type="primary">dctP</name>
    <name evidence="4" type="ORF">JDN41_09190</name>
</gene>
<dbReference type="AlphaFoldDB" id="A0A8I1GD88"/>
<organism evidence="4 5">
    <name type="scientific">Rhodomicrobium udaipurense</name>
    <dbReference type="NCBI Taxonomy" id="1202716"/>
    <lineage>
        <taxon>Bacteria</taxon>
        <taxon>Pseudomonadati</taxon>
        <taxon>Pseudomonadota</taxon>
        <taxon>Alphaproteobacteria</taxon>
        <taxon>Hyphomicrobiales</taxon>
        <taxon>Hyphomicrobiaceae</taxon>
        <taxon>Rhodomicrobium</taxon>
    </lineage>
</organism>
<reference evidence="4 5" key="1">
    <citation type="submission" date="2020-12" db="EMBL/GenBank/DDBJ databases">
        <title>Revised draft genomes of Rhodomicrobium vannielii ATCC 17100 and Rhodomicrobium udaipurense JA643.</title>
        <authorList>
            <person name="Conners E.M."/>
            <person name="Davenport E.J."/>
            <person name="Bose A."/>
        </authorList>
    </citation>
    <scope>NUCLEOTIDE SEQUENCE [LARGE SCALE GENOMIC DNA]</scope>
    <source>
        <strain evidence="4 5">JA643</strain>
    </source>
</reference>
<accession>A0A8I1GD88</accession>
<dbReference type="Proteomes" id="UP000623250">
    <property type="component" value="Unassembled WGS sequence"/>
</dbReference>
<dbReference type="Pfam" id="PF03480">
    <property type="entry name" value="DctP"/>
    <property type="match status" value="1"/>
</dbReference>